<gene>
    <name evidence="2" type="ORF">BT96DRAFT_1011301</name>
</gene>
<dbReference type="PANTHER" id="PTHR38926:SF5">
    <property type="entry name" value="F-BOX AND LEUCINE-RICH REPEAT PROTEIN 6"/>
    <property type="match status" value="1"/>
</dbReference>
<organism evidence="2 3">
    <name type="scientific">Gymnopus androsaceus JB14</name>
    <dbReference type="NCBI Taxonomy" id="1447944"/>
    <lineage>
        <taxon>Eukaryota</taxon>
        <taxon>Fungi</taxon>
        <taxon>Dikarya</taxon>
        <taxon>Basidiomycota</taxon>
        <taxon>Agaricomycotina</taxon>
        <taxon>Agaricomycetes</taxon>
        <taxon>Agaricomycetidae</taxon>
        <taxon>Agaricales</taxon>
        <taxon>Marasmiineae</taxon>
        <taxon>Omphalotaceae</taxon>
        <taxon>Gymnopus</taxon>
    </lineage>
</organism>
<dbReference type="SUPFAM" id="SSF52047">
    <property type="entry name" value="RNI-like"/>
    <property type="match status" value="1"/>
</dbReference>
<dbReference type="PANTHER" id="PTHR38926">
    <property type="entry name" value="F-BOX DOMAIN CONTAINING PROTEIN, EXPRESSED"/>
    <property type="match status" value="1"/>
</dbReference>
<dbReference type="InterPro" id="IPR032675">
    <property type="entry name" value="LRR_dom_sf"/>
</dbReference>
<dbReference type="Gene3D" id="3.80.10.10">
    <property type="entry name" value="Ribonuclease Inhibitor"/>
    <property type="match status" value="1"/>
</dbReference>
<accession>A0A6A4ILZ1</accession>
<protein>
    <recommendedName>
        <fullName evidence="4">F-box domain-containing protein</fullName>
    </recommendedName>
</protein>
<keyword evidence="1" id="KW-0175">Coiled coil</keyword>
<reference evidence="2" key="1">
    <citation type="journal article" date="2019" name="Environ. Microbiol.">
        <title>Fungal ecological strategies reflected in gene transcription - a case study of two litter decomposers.</title>
        <authorList>
            <person name="Barbi F."/>
            <person name="Kohler A."/>
            <person name="Barry K."/>
            <person name="Baskaran P."/>
            <person name="Daum C."/>
            <person name="Fauchery L."/>
            <person name="Ihrmark K."/>
            <person name="Kuo A."/>
            <person name="LaButti K."/>
            <person name="Lipzen A."/>
            <person name="Morin E."/>
            <person name="Grigoriev I.V."/>
            <person name="Henrissat B."/>
            <person name="Lindahl B."/>
            <person name="Martin F."/>
        </authorList>
    </citation>
    <scope>NUCLEOTIDE SEQUENCE</scope>
    <source>
        <strain evidence="2">JB14</strain>
    </source>
</reference>
<name>A0A6A4ILZ1_9AGAR</name>
<proteinExistence type="predicted"/>
<evidence type="ECO:0000313" key="3">
    <source>
        <dbReference type="Proteomes" id="UP000799118"/>
    </source>
</evidence>
<evidence type="ECO:0000256" key="1">
    <source>
        <dbReference type="SAM" id="Coils"/>
    </source>
</evidence>
<dbReference type="Proteomes" id="UP000799118">
    <property type="component" value="Unassembled WGS sequence"/>
</dbReference>
<dbReference type="EMBL" id="ML769383">
    <property type="protein sequence ID" value="KAE9411506.1"/>
    <property type="molecule type" value="Genomic_DNA"/>
</dbReference>
<keyword evidence="3" id="KW-1185">Reference proteome</keyword>
<evidence type="ECO:0008006" key="4">
    <source>
        <dbReference type="Google" id="ProtNLM"/>
    </source>
</evidence>
<dbReference type="OrthoDB" id="3020626at2759"/>
<sequence>MTRLDLASRPRVEELGSEEIFSIQAQISETETQIETLDRQMNELKRVYNREAQVSQLQKQAKLHEIESLRNILSPIGRLAVEILAGIFEDVCLSEDGFDNKAENDVMRSVFMISGVCTRWRNILRDTPEAWSKLHLSCYRHGRLIHGKSAEWVTEWLGRTKGYYPLDIELEFSLSSRNQRIDTLVECIVDFRYQIRSLQLRGSDSGSYVPFFQLPSSSFPVLEKLTLLFGDTVSSPLMDFKSQAFLGASHLRDLEIVEYWPNVSVLGLVEIPMEQLTSLNIALCTTPRYGLHVFVDMLRRCKNLTRLSYDIPFPLNPNFANLSIVMPVLKSLIIPCRNARFVSLLACLTMPFLEDLTLRLQDVDYHDLYMDIVDLQNRSTTALSSLTLSHIWGGETFTIKMIAILSILPELTSFTIDGCYADLNPLVRAITYSQRSEACPSTKADAVWIFAS</sequence>
<dbReference type="AlphaFoldDB" id="A0A6A4ILZ1"/>
<evidence type="ECO:0000313" key="2">
    <source>
        <dbReference type="EMBL" id="KAE9411506.1"/>
    </source>
</evidence>
<feature type="coiled-coil region" evidence="1">
    <location>
        <begin position="27"/>
        <end position="54"/>
    </location>
</feature>